<accession>A0AAE1DHC6</accession>
<reference evidence="2" key="1">
    <citation type="journal article" date="2023" name="G3 (Bethesda)">
        <title>A reference genome for the long-term kleptoplast-retaining sea slug Elysia crispata morphotype clarki.</title>
        <authorList>
            <person name="Eastman K.E."/>
            <person name="Pendleton A.L."/>
            <person name="Shaikh M.A."/>
            <person name="Suttiyut T."/>
            <person name="Ogas R."/>
            <person name="Tomko P."/>
            <person name="Gavelis G."/>
            <person name="Widhalm J.R."/>
            <person name="Wisecaver J.H."/>
        </authorList>
    </citation>
    <scope>NUCLEOTIDE SEQUENCE</scope>
    <source>
        <strain evidence="2">ECLA1</strain>
    </source>
</reference>
<keyword evidence="3" id="KW-1185">Reference proteome</keyword>
<proteinExistence type="predicted"/>
<dbReference type="Proteomes" id="UP001283361">
    <property type="component" value="Unassembled WGS sequence"/>
</dbReference>
<name>A0AAE1DHC6_9GAST</name>
<organism evidence="2 3">
    <name type="scientific">Elysia crispata</name>
    <name type="common">lettuce slug</name>
    <dbReference type="NCBI Taxonomy" id="231223"/>
    <lineage>
        <taxon>Eukaryota</taxon>
        <taxon>Metazoa</taxon>
        <taxon>Spiralia</taxon>
        <taxon>Lophotrochozoa</taxon>
        <taxon>Mollusca</taxon>
        <taxon>Gastropoda</taxon>
        <taxon>Heterobranchia</taxon>
        <taxon>Euthyneura</taxon>
        <taxon>Panpulmonata</taxon>
        <taxon>Sacoglossa</taxon>
        <taxon>Placobranchoidea</taxon>
        <taxon>Plakobranchidae</taxon>
        <taxon>Elysia</taxon>
    </lineage>
</organism>
<gene>
    <name evidence="2" type="ORF">RRG08_036346</name>
</gene>
<protein>
    <submittedName>
        <fullName evidence="2">Uncharacterized protein</fullName>
    </submittedName>
</protein>
<evidence type="ECO:0000313" key="2">
    <source>
        <dbReference type="EMBL" id="KAK3770744.1"/>
    </source>
</evidence>
<dbReference type="EMBL" id="JAWDGP010003786">
    <property type="protein sequence ID" value="KAK3770744.1"/>
    <property type="molecule type" value="Genomic_DNA"/>
</dbReference>
<comment type="caution">
    <text evidence="2">The sequence shown here is derived from an EMBL/GenBank/DDBJ whole genome shotgun (WGS) entry which is preliminary data.</text>
</comment>
<sequence length="89" mass="9226">MPPVMRQGSHHISFDMSGNSIREKTPGVGTPGYVCGGGEVGVFQTAASGGGLGLRQDVATPVVVATGLYRMRVRQAEGGTGHRSGKDRE</sequence>
<evidence type="ECO:0000256" key="1">
    <source>
        <dbReference type="SAM" id="MobiDB-lite"/>
    </source>
</evidence>
<dbReference type="AlphaFoldDB" id="A0AAE1DHC6"/>
<evidence type="ECO:0000313" key="3">
    <source>
        <dbReference type="Proteomes" id="UP001283361"/>
    </source>
</evidence>
<feature type="region of interest" description="Disordered" evidence="1">
    <location>
        <begin position="1"/>
        <end position="29"/>
    </location>
</feature>